<proteinExistence type="predicted"/>
<feature type="compositionally biased region" description="Low complexity" evidence="1">
    <location>
        <begin position="111"/>
        <end position="144"/>
    </location>
</feature>
<feature type="region of interest" description="Disordered" evidence="1">
    <location>
        <begin position="1"/>
        <end position="166"/>
    </location>
</feature>
<evidence type="ECO:0000256" key="1">
    <source>
        <dbReference type="SAM" id="MobiDB-lite"/>
    </source>
</evidence>
<organism evidence="2 3">
    <name type="scientific">Dibothriocephalus latus</name>
    <name type="common">Fish tapeworm</name>
    <name type="synonym">Diphyllobothrium latum</name>
    <dbReference type="NCBI Taxonomy" id="60516"/>
    <lineage>
        <taxon>Eukaryota</taxon>
        <taxon>Metazoa</taxon>
        <taxon>Spiralia</taxon>
        <taxon>Lophotrochozoa</taxon>
        <taxon>Platyhelminthes</taxon>
        <taxon>Cestoda</taxon>
        <taxon>Eucestoda</taxon>
        <taxon>Diphyllobothriidea</taxon>
        <taxon>Diphyllobothriidae</taxon>
        <taxon>Dibothriocephalus</taxon>
    </lineage>
</organism>
<dbReference type="AlphaFoldDB" id="A0A3P7LHR3"/>
<feature type="compositionally biased region" description="Low complexity" evidence="1">
    <location>
        <begin position="91"/>
        <end position="103"/>
    </location>
</feature>
<dbReference type="EMBL" id="UYRU01065499">
    <property type="protein sequence ID" value="VDN16344.1"/>
    <property type="molecule type" value="Genomic_DNA"/>
</dbReference>
<gene>
    <name evidence="2" type="ORF">DILT_LOCUS12175</name>
</gene>
<sequence>MVLERISKATQLKKIRDDQTSKKTESLSATGAGAVDHHSANQRAKPRTMSESSSDEPTPRGKEGASQLTASKSRKSPASHSPVQHFVPTKTSTLSSPSSSSSDNDSRGAVSPDRCSLSSLSSLESLDSPPPSKKSGVKSVSPPKTGKQGQSAGLDNNAKSNPLSLHRDLIENDLHLSDSDDSDDGC</sequence>
<keyword evidence="3" id="KW-1185">Reference proteome</keyword>
<evidence type="ECO:0000313" key="2">
    <source>
        <dbReference type="EMBL" id="VDN16344.1"/>
    </source>
</evidence>
<feature type="compositionally biased region" description="Basic and acidic residues" evidence="1">
    <location>
        <begin position="14"/>
        <end position="25"/>
    </location>
</feature>
<accession>A0A3P7LHR3</accession>
<dbReference type="OrthoDB" id="125903at2759"/>
<dbReference type="Proteomes" id="UP000281553">
    <property type="component" value="Unassembled WGS sequence"/>
</dbReference>
<reference evidence="2 3" key="1">
    <citation type="submission" date="2018-11" db="EMBL/GenBank/DDBJ databases">
        <authorList>
            <consortium name="Pathogen Informatics"/>
        </authorList>
    </citation>
    <scope>NUCLEOTIDE SEQUENCE [LARGE SCALE GENOMIC DNA]</scope>
</reference>
<feature type="compositionally biased region" description="Polar residues" evidence="1">
    <location>
        <begin position="147"/>
        <end position="163"/>
    </location>
</feature>
<protein>
    <submittedName>
        <fullName evidence="2">Uncharacterized protein</fullName>
    </submittedName>
</protein>
<evidence type="ECO:0000313" key="3">
    <source>
        <dbReference type="Proteomes" id="UP000281553"/>
    </source>
</evidence>
<name>A0A3P7LHR3_DIBLA</name>